<keyword evidence="1" id="KW-0533">Nickel</keyword>
<sequence>MDVLWQVETNIDDMNPQNMEYVFSRILEAHANDVWAVPVMMKKGRMASMLCVLCTEERLDTILEIVFSETTSVGARYFPVQRAICDREIKTVLVDGAELHCKICSYKGCITNISAEYDDCRAAAVRTGKPIKEWQRKVKEEAYAQYGYTISKQD</sequence>
<name>A0A0J6ZQ28_9FIRM</name>
<dbReference type="PANTHER" id="PTHR36566:SF1">
    <property type="entry name" value="PYRIDINIUM-3,5-BISTHIOCARBOXYLIC ACID MONONUCLEOTIDE NICKEL INSERTION PROTEIN"/>
    <property type="match status" value="1"/>
</dbReference>
<dbReference type="RefSeq" id="WP_048513758.1">
    <property type="nucleotide sequence ID" value="NZ_FUXD01000016.1"/>
</dbReference>
<dbReference type="Gene3D" id="3.10.20.300">
    <property type="entry name" value="mk0293 like domain"/>
    <property type="match status" value="1"/>
</dbReference>
<comment type="caution">
    <text evidence="2">The sequence shown here is derived from an EMBL/GenBank/DDBJ whole genome shotgun (WGS) entry which is preliminary data.</text>
</comment>
<organism evidence="2 3">
    <name type="scientific">Megasphaera cerevisiae DSM 20462</name>
    <dbReference type="NCBI Taxonomy" id="1122219"/>
    <lineage>
        <taxon>Bacteria</taxon>
        <taxon>Bacillati</taxon>
        <taxon>Bacillota</taxon>
        <taxon>Negativicutes</taxon>
        <taxon>Veillonellales</taxon>
        <taxon>Veillonellaceae</taxon>
        <taxon>Megasphaera</taxon>
    </lineage>
</organism>
<evidence type="ECO:0000313" key="3">
    <source>
        <dbReference type="Proteomes" id="UP000036503"/>
    </source>
</evidence>
<evidence type="ECO:0000256" key="1">
    <source>
        <dbReference type="ARBA" id="ARBA00022596"/>
    </source>
</evidence>
<evidence type="ECO:0000313" key="2">
    <source>
        <dbReference type="EMBL" id="KMO87021.1"/>
    </source>
</evidence>
<dbReference type="InterPro" id="IPR002822">
    <property type="entry name" value="Ni_insertion"/>
</dbReference>
<dbReference type="AlphaFoldDB" id="A0A0J6ZQ28"/>
<dbReference type="STRING" id="39029.BSR42_04475"/>
<dbReference type="PANTHER" id="PTHR36566">
    <property type="entry name" value="NICKEL INSERTION PROTEIN-RELATED"/>
    <property type="match status" value="1"/>
</dbReference>
<gene>
    <name evidence="2" type="ORF">AB840_05085</name>
</gene>
<reference evidence="2 3" key="1">
    <citation type="submission" date="2015-06" db="EMBL/GenBank/DDBJ databases">
        <title>Draft genome sequence of beer spoilage bacterium Megasphaera cerevisiae type strain 20462.</title>
        <authorList>
            <person name="Kutumbaka K."/>
            <person name="Pasmowitz J."/>
            <person name="Mategko J."/>
            <person name="Reyes D."/>
            <person name="Friedrich A."/>
            <person name="Han S."/>
            <person name="Martens-Habbena W."/>
            <person name="Neal-McKinney J."/>
            <person name="Janagama H.K."/>
            <person name="Nadala C."/>
            <person name="Samadpour M."/>
        </authorList>
    </citation>
    <scope>NUCLEOTIDE SEQUENCE [LARGE SCALE GENOMIC DNA]</scope>
    <source>
        <strain evidence="2 3">DSM 20462</strain>
    </source>
</reference>
<dbReference type="EMBL" id="LEKT01000011">
    <property type="protein sequence ID" value="KMO87021.1"/>
    <property type="molecule type" value="Genomic_DNA"/>
</dbReference>
<protein>
    <submittedName>
        <fullName evidence="2">Uncharacterized protein</fullName>
    </submittedName>
</protein>
<dbReference type="InParanoid" id="A0A0J6ZQ28"/>
<accession>A0A0J6ZQ28</accession>
<dbReference type="Pfam" id="PF01969">
    <property type="entry name" value="Ni_insertion"/>
    <property type="match status" value="1"/>
</dbReference>
<proteinExistence type="predicted"/>
<dbReference type="PATRIC" id="fig|1122219.3.peg.362"/>
<dbReference type="Proteomes" id="UP000036503">
    <property type="component" value="Unassembled WGS sequence"/>
</dbReference>
<dbReference type="Gene3D" id="3.30.70.1380">
    <property type="entry name" value="Transcriptional regulatory protein pf0864 domain like"/>
    <property type="match status" value="1"/>
</dbReference>
<keyword evidence="3" id="KW-1185">Reference proteome</keyword>
<dbReference type="OrthoDB" id="9765625at2"/>